<evidence type="ECO:0000256" key="3">
    <source>
        <dbReference type="ARBA" id="ARBA00022840"/>
    </source>
</evidence>
<evidence type="ECO:0000259" key="4">
    <source>
        <dbReference type="Pfam" id="PF00004"/>
    </source>
</evidence>
<dbReference type="GO" id="GO:0003689">
    <property type="term" value="F:DNA clamp loader activity"/>
    <property type="evidence" value="ECO:0007669"/>
    <property type="project" value="TreeGrafter"/>
</dbReference>
<dbReference type="GO" id="GO:0006281">
    <property type="term" value="P:DNA repair"/>
    <property type="evidence" value="ECO:0007669"/>
    <property type="project" value="TreeGrafter"/>
</dbReference>
<dbReference type="Gene3D" id="3.40.50.300">
    <property type="entry name" value="P-loop containing nucleotide triphosphate hydrolases"/>
    <property type="match status" value="1"/>
</dbReference>
<dbReference type="GO" id="GO:0005663">
    <property type="term" value="C:DNA replication factor C complex"/>
    <property type="evidence" value="ECO:0007669"/>
    <property type="project" value="TreeGrafter"/>
</dbReference>
<dbReference type="AlphaFoldDB" id="A0A381YWT5"/>
<evidence type="ECO:0000313" key="5">
    <source>
        <dbReference type="EMBL" id="SVA81091.1"/>
    </source>
</evidence>
<evidence type="ECO:0000256" key="2">
    <source>
        <dbReference type="ARBA" id="ARBA00022741"/>
    </source>
</evidence>
<evidence type="ECO:0000256" key="1">
    <source>
        <dbReference type="ARBA" id="ARBA00022705"/>
    </source>
</evidence>
<dbReference type="InterPro" id="IPR050238">
    <property type="entry name" value="DNA_Rep/Repair_Clamp_Loader"/>
</dbReference>
<dbReference type="GO" id="GO:0006261">
    <property type="term" value="P:DNA-templated DNA replication"/>
    <property type="evidence" value="ECO:0007669"/>
    <property type="project" value="TreeGrafter"/>
</dbReference>
<keyword evidence="2" id="KW-0547">Nucleotide-binding</keyword>
<dbReference type="Pfam" id="PF00004">
    <property type="entry name" value="AAA"/>
    <property type="match status" value="1"/>
</dbReference>
<dbReference type="InterPro" id="IPR027417">
    <property type="entry name" value="P-loop_NTPase"/>
</dbReference>
<dbReference type="GO" id="GO:0016887">
    <property type="term" value="F:ATP hydrolysis activity"/>
    <property type="evidence" value="ECO:0007669"/>
    <property type="project" value="InterPro"/>
</dbReference>
<accession>A0A381YWT5</accession>
<gene>
    <name evidence="5" type="ORF">METZ01_LOCUS133945</name>
</gene>
<dbReference type="EMBL" id="UINC01019180">
    <property type="protein sequence ID" value="SVA81091.1"/>
    <property type="molecule type" value="Genomic_DNA"/>
</dbReference>
<keyword evidence="3" id="KW-0067">ATP-binding</keyword>
<dbReference type="Gene3D" id="1.10.8.60">
    <property type="match status" value="1"/>
</dbReference>
<feature type="domain" description="ATPase AAA-type core" evidence="4">
    <location>
        <begin position="38"/>
        <end position="148"/>
    </location>
</feature>
<sequence length="303" mass="36321">MNLLEKYKPKNLDEIIGQHYIIDFLKKTIETKYYNNYIFYGLPGCGKTSTSFLYVKELYGQYFNNYIFEINASNFRGINIFKNEINDFICNNNNLDKTIILDEADNITIDAQHYLFQLIEKASNLKNNINFIIICNYINKINLKIINKCILLRFKLISNNFLEKKINYILNNENKKITLQQKKLLIKKSNNDFRKCLNNLELIFFNNFNFKIENDKINKILNILLLKDHIVSKYNKLIKIIENNQINLINLIEKITKEFIKTHKEKYTKKEFSNILINLYKLQKSLYSDFNLEIQLYYLIILF</sequence>
<dbReference type="GO" id="GO:0005524">
    <property type="term" value="F:ATP binding"/>
    <property type="evidence" value="ECO:0007669"/>
    <property type="project" value="UniProtKB-KW"/>
</dbReference>
<organism evidence="5">
    <name type="scientific">marine metagenome</name>
    <dbReference type="NCBI Taxonomy" id="408172"/>
    <lineage>
        <taxon>unclassified sequences</taxon>
        <taxon>metagenomes</taxon>
        <taxon>ecological metagenomes</taxon>
    </lineage>
</organism>
<dbReference type="CDD" id="cd00009">
    <property type="entry name" value="AAA"/>
    <property type="match status" value="1"/>
</dbReference>
<dbReference type="InterPro" id="IPR003959">
    <property type="entry name" value="ATPase_AAA_core"/>
</dbReference>
<dbReference type="PANTHER" id="PTHR11669:SF20">
    <property type="entry name" value="REPLICATION FACTOR C SUBUNIT 4"/>
    <property type="match status" value="1"/>
</dbReference>
<dbReference type="PANTHER" id="PTHR11669">
    <property type="entry name" value="REPLICATION FACTOR C / DNA POLYMERASE III GAMMA-TAU SUBUNIT"/>
    <property type="match status" value="1"/>
</dbReference>
<dbReference type="SUPFAM" id="SSF52540">
    <property type="entry name" value="P-loop containing nucleoside triphosphate hydrolases"/>
    <property type="match status" value="1"/>
</dbReference>
<name>A0A381YWT5_9ZZZZ</name>
<keyword evidence="1" id="KW-0235">DNA replication</keyword>
<reference evidence="5" key="1">
    <citation type="submission" date="2018-05" db="EMBL/GenBank/DDBJ databases">
        <authorList>
            <person name="Lanie J.A."/>
            <person name="Ng W.-L."/>
            <person name="Kazmierczak K.M."/>
            <person name="Andrzejewski T.M."/>
            <person name="Davidsen T.M."/>
            <person name="Wayne K.J."/>
            <person name="Tettelin H."/>
            <person name="Glass J.I."/>
            <person name="Rusch D."/>
            <person name="Podicherti R."/>
            <person name="Tsui H.-C.T."/>
            <person name="Winkler M.E."/>
        </authorList>
    </citation>
    <scope>NUCLEOTIDE SEQUENCE</scope>
</reference>
<protein>
    <recommendedName>
        <fullName evidence="4">ATPase AAA-type core domain-containing protein</fullName>
    </recommendedName>
</protein>
<proteinExistence type="predicted"/>